<comment type="caution">
    <text evidence="5">The sequence shown here is derived from an EMBL/GenBank/DDBJ whole genome shotgun (WGS) entry which is preliminary data.</text>
</comment>
<protein>
    <recommendedName>
        <fullName evidence="4">4Fe-4S ferredoxin-type domain-containing protein</fullName>
    </recommendedName>
</protein>
<dbReference type="Pfam" id="PF00037">
    <property type="entry name" value="Fer4"/>
    <property type="match status" value="1"/>
</dbReference>
<keyword evidence="2" id="KW-0408">Iron</keyword>
<evidence type="ECO:0000313" key="5">
    <source>
        <dbReference type="EMBL" id="KAB0671120.1"/>
    </source>
</evidence>
<sequence length="164" mass="17780">MVAGYPSAVEANTDGEVFPAYREHTRTEGKDKAMDISRKEFFKKSLFSLGEAITTVSSALKEPGHEQPTIRDTADFVPAGQENMRAVAYNGQCLAKNCGCFACFERCEAQALTVVMGEGIRIDEAKCTGCGTCEYVCPVTPKAVRLQPRKELEPPVQKAVPGIA</sequence>
<proteinExistence type="predicted"/>
<dbReference type="EMBL" id="VZRA01000001">
    <property type="protein sequence ID" value="KAB0671120.1"/>
    <property type="molecule type" value="Genomic_DNA"/>
</dbReference>
<feature type="domain" description="4Fe-4S ferredoxin-type" evidence="4">
    <location>
        <begin position="118"/>
        <end position="149"/>
    </location>
</feature>
<evidence type="ECO:0000313" key="6">
    <source>
        <dbReference type="Proteomes" id="UP000798046"/>
    </source>
</evidence>
<evidence type="ECO:0000256" key="3">
    <source>
        <dbReference type="ARBA" id="ARBA00023014"/>
    </source>
</evidence>
<dbReference type="Proteomes" id="UP000798046">
    <property type="component" value="Unassembled WGS sequence"/>
</dbReference>
<dbReference type="Gene3D" id="3.30.70.20">
    <property type="match status" value="1"/>
</dbReference>
<keyword evidence="6" id="KW-1185">Reference proteome</keyword>
<name>A0ABQ6TPZ0_9BACT</name>
<accession>A0ABQ6TPZ0</accession>
<evidence type="ECO:0000256" key="1">
    <source>
        <dbReference type="ARBA" id="ARBA00022723"/>
    </source>
</evidence>
<reference evidence="5 6" key="1">
    <citation type="journal article" date="2020" name="Microorganisms">
        <title>Description of Three Novel Members in the Family Geobacteraceae, Oryzomonas japonicum gen. nov., sp. nov., Oryzomonas sagensis sp. nov., and Oryzomonas ruber sp. nov.</title>
        <authorList>
            <person name="Xu Z."/>
            <person name="Masuda Y."/>
            <person name="Hayakawa C."/>
            <person name="Ushijima N."/>
            <person name="Kawano K."/>
            <person name="Shiratori Y."/>
            <person name="Senoo K."/>
            <person name="Itoh H."/>
        </authorList>
    </citation>
    <scope>NUCLEOTIDE SEQUENCE [LARGE SCALE GENOMIC DNA]</scope>
    <source>
        <strain evidence="5 6">Red100</strain>
    </source>
</reference>
<evidence type="ECO:0000259" key="4">
    <source>
        <dbReference type="PROSITE" id="PS51379"/>
    </source>
</evidence>
<keyword evidence="3" id="KW-0411">Iron-sulfur</keyword>
<dbReference type="InterPro" id="IPR017900">
    <property type="entry name" value="4Fe4S_Fe_S_CS"/>
</dbReference>
<gene>
    <name evidence="5" type="ORF">F6V30_00570</name>
</gene>
<evidence type="ECO:0000256" key="2">
    <source>
        <dbReference type="ARBA" id="ARBA00023004"/>
    </source>
</evidence>
<dbReference type="PROSITE" id="PS51379">
    <property type="entry name" value="4FE4S_FER_2"/>
    <property type="match status" value="1"/>
</dbReference>
<dbReference type="PROSITE" id="PS00198">
    <property type="entry name" value="4FE4S_FER_1"/>
    <property type="match status" value="1"/>
</dbReference>
<dbReference type="InterPro" id="IPR017896">
    <property type="entry name" value="4Fe4S_Fe-S-bd"/>
</dbReference>
<keyword evidence="1" id="KW-0479">Metal-binding</keyword>
<organism evidence="5 6">
    <name type="scientific">Oryzomonas sagensis</name>
    <dbReference type="NCBI Taxonomy" id="2603857"/>
    <lineage>
        <taxon>Bacteria</taxon>
        <taxon>Pseudomonadati</taxon>
        <taxon>Thermodesulfobacteriota</taxon>
        <taxon>Desulfuromonadia</taxon>
        <taxon>Geobacterales</taxon>
        <taxon>Geobacteraceae</taxon>
        <taxon>Oryzomonas</taxon>
    </lineage>
</organism>
<dbReference type="SUPFAM" id="SSF54862">
    <property type="entry name" value="4Fe-4S ferredoxins"/>
    <property type="match status" value="1"/>
</dbReference>